<organism evidence="4 5">
    <name type="scientific">Haloarcula mannanilytica</name>
    <dbReference type="NCBI Taxonomy" id="2509225"/>
    <lineage>
        <taxon>Archaea</taxon>
        <taxon>Methanobacteriati</taxon>
        <taxon>Methanobacteriota</taxon>
        <taxon>Stenosarchaea group</taxon>
        <taxon>Halobacteria</taxon>
        <taxon>Halobacteriales</taxon>
        <taxon>Haloarculaceae</taxon>
        <taxon>Haloarcula</taxon>
    </lineage>
</organism>
<dbReference type="PROSITE" id="PS51186">
    <property type="entry name" value="GNAT"/>
    <property type="match status" value="1"/>
</dbReference>
<feature type="domain" description="N-acetyltransferase" evidence="3">
    <location>
        <begin position="1"/>
        <end position="155"/>
    </location>
</feature>
<gene>
    <name evidence="4" type="ORF">Harman_07810</name>
</gene>
<keyword evidence="1 4" id="KW-0808">Transferase</keyword>
<keyword evidence="2" id="KW-0012">Acyltransferase</keyword>
<evidence type="ECO:0000256" key="2">
    <source>
        <dbReference type="ARBA" id="ARBA00023315"/>
    </source>
</evidence>
<dbReference type="InterPro" id="IPR000182">
    <property type="entry name" value="GNAT_dom"/>
</dbReference>
<dbReference type="InterPro" id="IPR016181">
    <property type="entry name" value="Acyl_CoA_acyltransferase"/>
</dbReference>
<dbReference type="Proteomes" id="UP000304382">
    <property type="component" value="Unassembled WGS sequence"/>
</dbReference>
<evidence type="ECO:0000313" key="5">
    <source>
        <dbReference type="Proteomes" id="UP000304382"/>
    </source>
</evidence>
<dbReference type="AlphaFoldDB" id="A0A4C2EEE3"/>
<name>A0A4C2EEE3_9EURY</name>
<keyword evidence="5" id="KW-1185">Reference proteome</keyword>
<protein>
    <submittedName>
        <fullName evidence="4">GNAT family N-acetyltransferase</fullName>
    </submittedName>
</protein>
<dbReference type="Pfam" id="PF00583">
    <property type="entry name" value="Acetyltransf_1"/>
    <property type="match status" value="1"/>
</dbReference>
<dbReference type="InterPro" id="IPR050832">
    <property type="entry name" value="Bact_Acetyltransf"/>
</dbReference>
<dbReference type="SUPFAM" id="SSF55729">
    <property type="entry name" value="Acyl-CoA N-acyltransferases (Nat)"/>
    <property type="match status" value="1"/>
</dbReference>
<evidence type="ECO:0000313" key="4">
    <source>
        <dbReference type="EMBL" id="GCF12846.1"/>
    </source>
</evidence>
<proteinExistence type="predicted"/>
<dbReference type="PANTHER" id="PTHR43877">
    <property type="entry name" value="AMINOALKYLPHOSPHONATE N-ACETYLTRANSFERASE-RELATED-RELATED"/>
    <property type="match status" value="1"/>
</dbReference>
<evidence type="ECO:0000259" key="3">
    <source>
        <dbReference type="PROSITE" id="PS51186"/>
    </source>
</evidence>
<dbReference type="Gene3D" id="3.40.630.30">
    <property type="match status" value="1"/>
</dbReference>
<accession>A0A4C2EEE3</accession>
<dbReference type="GO" id="GO:0016747">
    <property type="term" value="F:acyltransferase activity, transferring groups other than amino-acyl groups"/>
    <property type="evidence" value="ECO:0007669"/>
    <property type="project" value="InterPro"/>
</dbReference>
<dbReference type="OrthoDB" id="38613at2157"/>
<sequence>MEIVTASMEDVDTIVDLWVQLAAGQRAHGSHLFGDRNRTAVRETIVQRVVAENVLLARVDRRSVGFVMVTIDSGRYEQDERRGIIENIFVESAYRNQGIGSELLGSAEERLRSTGADILALEAMADNEAARQFYRAHGYAPHRIELEKPTENDTL</sequence>
<dbReference type="EMBL" id="BIXZ01000001">
    <property type="protein sequence ID" value="GCF12846.1"/>
    <property type="molecule type" value="Genomic_DNA"/>
</dbReference>
<comment type="caution">
    <text evidence="4">The sequence shown here is derived from an EMBL/GenBank/DDBJ whole genome shotgun (WGS) entry which is preliminary data.</text>
</comment>
<evidence type="ECO:0000256" key="1">
    <source>
        <dbReference type="ARBA" id="ARBA00022679"/>
    </source>
</evidence>
<reference evidence="4 5" key="1">
    <citation type="submission" date="2019-02" db="EMBL/GenBank/DDBJ databases">
        <title>Haloarcula mannanilyticum sp. nov., a mannan degrading haloarchaeon isolated from commercial salt.</title>
        <authorList>
            <person name="Enomoto S."/>
            <person name="Shimane Y."/>
            <person name="Kamekura M."/>
            <person name="Ito T."/>
            <person name="Moriya O."/>
            <person name="Ihara K."/>
            <person name="Takahashi-Ando N."/>
            <person name="Fukushima Y."/>
            <person name="Yoshida Y."/>
            <person name="Usama R."/>
            <person name="Takai K."/>
            <person name="Minegishi H."/>
        </authorList>
    </citation>
    <scope>NUCLEOTIDE SEQUENCE [LARGE SCALE GENOMIC DNA]</scope>
    <source>
        <strain evidence="4 5">MD130-1</strain>
    </source>
</reference>
<dbReference type="RefSeq" id="WP_200830819.1">
    <property type="nucleotide sequence ID" value="NZ_BIXZ01000001.1"/>
</dbReference>
<dbReference type="CDD" id="cd04301">
    <property type="entry name" value="NAT_SF"/>
    <property type="match status" value="1"/>
</dbReference>